<protein>
    <submittedName>
        <fullName evidence="5">Tyrosine decarboxylase</fullName>
    </submittedName>
</protein>
<proteinExistence type="predicted"/>
<reference evidence="6" key="1">
    <citation type="journal article" date="2019" name="Int. J. Syst. Evol. Microbiol.">
        <title>The Global Catalogue of Microorganisms (GCM) 10K type strain sequencing project: providing services to taxonomists for standard genome sequencing and annotation.</title>
        <authorList>
            <consortium name="The Broad Institute Genomics Platform"/>
            <consortium name="The Broad Institute Genome Sequencing Center for Infectious Disease"/>
            <person name="Wu L."/>
            <person name="Ma J."/>
        </authorList>
    </citation>
    <scope>NUCLEOTIDE SEQUENCE [LARGE SCALE GENOMIC DNA]</scope>
    <source>
        <strain evidence="6">JCM 3399</strain>
    </source>
</reference>
<dbReference type="Proteomes" id="UP000654471">
    <property type="component" value="Unassembled WGS sequence"/>
</dbReference>
<dbReference type="InterPro" id="IPR015424">
    <property type="entry name" value="PyrdxlP-dep_Trfase"/>
</dbReference>
<evidence type="ECO:0000256" key="1">
    <source>
        <dbReference type="ARBA" id="ARBA00001933"/>
    </source>
</evidence>
<dbReference type="InterPro" id="IPR050477">
    <property type="entry name" value="GrpII_AminoAcid_Decarb"/>
</dbReference>
<accession>A0ABQ2VL66</accession>
<feature type="region of interest" description="Disordered" evidence="4">
    <location>
        <begin position="62"/>
        <end position="82"/>
    </location>
</feature>
<keyword evidence="2" id="KW-0663">Pyridoxal phosphate</keyword>
<evidence type="ECO:0000313" key="6">
    <source>
        <dbReference type="Proteomes" id="UP000654471"/>
    </source>
</evidence>
<sequence length="616" mass="66433">MQFHNNRSGRCGNELGLAQTAAGARPDGLLFPHPSNRATVKELFHRIVEDYYTWHGQCTGSPDTAPTAPHDAPEHRQGPGPGMDAVCRVVGELSGRLSHASVPWPSPMYLAQMTGDTPIAASLAYLCGMLYNPNNVTPEASPVTTELEHEVSDDLCRLLGYGARGWAHLSSGGHSANYEAIWIARNLRAVPQALAEHPGTRDLVSHHAPATLVNLGVDEVLALLDAASARDVREEVLRLAADIRRRGGLSDAKLLVARTAHYAWHKCVDLLGIGAGNTEWLEVDDGHRMDLSAVRNRVHAHLRRGQPIVAVVACAGSSGEGSVDDLDGILRLRQECEREYGASFYIHVDAAFGGYCRALCLDPAGDMLPYAEVSRLIHPAVLKQEVYDAFRALPRTDSATVDPHKNGHIPYPAGALAVRDRRLVSLIASGSAPYFGHGDGRRLPFGPHTLEGARPGAAAAAVWAAHQLTRPDCTGYGRVLAGCLATAQELHHRCRTRGVLRVMGREFRLVSRFEPDLNIVNLTVQPTQVLPGDDMGVVNLKVLEGLRADALADPHGQPWVSSNELASGDGASAGLHALRLCVMQEFDPPTLDMVWRSLREAISRQLAAVVAEPPAT</sequence>
<dbReference type="PANTHER" id="PTHR42735:SF4">
    <property type="entry name" value="PYRIDOXAL PHOSPHATE-DEPENDENT DECARBOXYLASE FAMILY PROTEIN"/>
    <property type="match status" value="1"/>
</dbReference>
<dbReference type="Gene3D" id="3.40.640.10">
    <property type="entry name" value="Type I PLP-dependent aspartate aminotransferase-like (Major domain)"/>
    <property type="match status" value="1"/>
</dbReference>
<keyword evidence="3" id="KW-0456">Lyase</keyword>
<dbReference type="EMBL" id="BMRP01000044">
    <property type="protein sequence ID" value="GGU93904.1"/>
    <property type="molecule type" value="Genomic_DNA"/>
</dbReference>
<dbReference type="PANTHER" id="PTHR42735">
    <property type="match status" value="1"/>
</dbReference>
<name>A0ABQ2VL66_9ACTN</name>
<evidence type="ECO:0000256" key="2">
    <source>
        <dbReference type="ARBA" id="ARBA00022898"/>
    </source>
</evidence>
<evidence type="ECO:0000256" key="4">
    <source>
        <dbReference type="SAM" id="MobiDB-lite"/>
    </source>
</evidence>
<comment type="cofactor">
    <cofactor evidence="1">
        <name>pyridoxal 5'-phosphate</name>
        <dbReference type="ChEBI" id="CHEBI:597326"/>
    </cofactor>
</comment>
<dbReference type="Pfam" id="PF00282">
    <property type="entry name" value="Pyridoxal_deC"/>
    <property type="match status" value="1"/>
</dbReference>
<organism evidence="5 6">
    <name type="scientific">Streptomyces albospinus</name>
    <dbReference type="NCBI Taxonomy" id="285515"/>
    <lineage>
        <taxon>Bacteria</taxon>
        <taxon>Bacillati</taxon>
        <taxon>Actinomycetota</taxon>
        <taxon>Actinomycetes</taxon>
        <taxon>Kitasatosporales</taxon>
        <taxon>Streptomycetaceae</taxon>
        <taxon>Streptomyces</taxon>
    </lineage>
</organism>
<dbReference type="InterPro" id="IPR015421">
    <property type="entry name" value="PyrdxlP-dep_Trfase_major"/>
</dbReference>
<keyword evidence="6" id="KW-1185">Reference proteome</keyword>
<comment type="caution">
    <text evidence="5">The sequence shown here is derived from an EMBL/GenBank/DDBJ whole genome shotgun (WGS) entry which is preliminary data.</text>
</comment>
<evidence type="ECO:0000313" key="5">
    <source>
        <dbReference type="EMBL" id="GGU93904.1"/>
    </source>
</evidence>
<dbReference type="InterPro" id="IPR002129">
    <property type="entry name" value="PyrdxlP-dep_de-COase"/>
</dbReference>
<evidence type="ECO:0000256" key="3">
    <source>
        <dbReference type="ARBA" id="ARBA00023239"/>
    </source>
</evidence>
<gene>
    <name evidence="5" type="ORF">GCM10010211_71050</name>
</gene>
<dbReference type="SUPFAM" id="SSF53383">
    <property type="entry name" value="PLP-dependent transferases"/>
    <property type="match status" value="1"/>
</dbReference>